<evidence type="ECO:0000313" key="3">
    <source>
        <dbReference type="EMBL" id="CUN12411.1"/>
    </source>
</evidence>
<reference evidence="3 5" key="1">
    <citation type="submission" date="2015-09" db="EMBL/GenBank/DDBJ databases">
        <authorList>
            <consortium name="Pathogen Informatics"/>
        </authorList>
    </citation>
    <scope>NUCLEOTIDE SEQUENCE [LARGE SCALE GENOMIC DNA]</scope>
    <source>
        <strain evidence="3 5">2789STDY5834960</strain>
    </source>
</reference>
<evidence type="ECO:0000313" key="5">
    <source>
        <dbReference type="Proteomes" id="UP000095350"/>
    </source>
</evidence>
<dbReference type="PANTHER" id="PTHR43155">
    <property type="entry name" value="CYCLIC DI-GMP PHOSPHODIESTERASE PA4108-RELATED"/>
    <property type="match status" value="1"/>
</dbReference>
<dbReference type="PROSITE" id="PS51832">
    <property type="entry name" value="HD_GYP"/>
    <property type="match status" value="1"/>
</dbReference>
<dbReference type="EC" id="3.1.4.52" evidence="3"/>
<feature type="domain" description="HD-GYP" evidence="2">
    <location>
        <begin position="126"/>
        <end position="321"/>
    </location>
</feature>
<evidence type="ECO:0000313" key="6">
    <source>
        <dbReference type="Proteomes" id="UP000478483"/>
    </source>
</evidence>
<reference evidence="4 6" key="2">
    <citation type="journal article" date="2019" name="Nat. Med.">
        <title>A library of human gut bacterial isolates paired with longitudinal multiomics data enables mechanistic microbiome research.</title>
        <authorList>
            <person name="Poyet M."/>
            <person name="Groussin M."/>
            <person name="Gibbons S.M."/>
            <person name="Avila-Pacheco J."/>
            <person name="Jiang X."/>
            <person name="Kearney S.M."/>
            <person name="Perrotta A.R."/>
            <person name="Berdy B."/>
            <person name="Zhao S."/>
            <person name="Lieberman T.D."/>
            <person name="Swanson P.K."/>
            <person name="Smith M."/>
            <person name="Roesemann S."/>
            <person name="Alexander J.E."/>
            <person name="Rich S.A."/>
            <person name="Livny J."/>
            <person name="Vlamakis H."/>
            <person name="Clish C."/>
            <person name="Bullock K."/>
            <person name="Deik A."/>
            <person name="Scott J."/>
            <person name="Pierce K.A."/>
            <person name="Xavier R.J."/>
            <person name="Alm E.J."/>
        </authorList>
    </citation>
    <scope>NUCLEOTIDE SEQUENCE [LARGE SCALE GENOMIC DNA]</scope>
    <source>
        <strain evidence="4 6">BIOML-A1</strain>
    </source>
</reference>
<dbReference type="PANTHER" id="PTHR43155:SF2">
    <property type="entry name" value="CYCLIC DI-GMP PHOSPHODIESTERASE PA4108"/>
    <property type="match status" value="1"/>
</dbReference>
<dbReference type="SUPFAM" id="SSF109604">
    <property type="entry name" value="HD-domain/PDEase-like"/>
    <property type="match status" value="1"/>
</dbReference>
<dbReference type="Gene3D" id="1.10.3210.10">
    <property type="entry name" value="Hypothetical protein af1432"/>
    <property type="match status" value="1"/>
</dbReference>
<proteinExistence type="predicted"/>
<dbReference type="Proteomes" id="UP000478483">
    <property type="component" value="Unassembled WGS sequence"/>
</dbReference>
<dbReference type="EMBL" id="WNAJ01000005">
    <property type="protein sequence ID" value="MTR84680.1"/>
    <property type="molecule type" value="Genomic_DNA"/>
</dbReference>
<accession>A0A173UBT7</accession>
<dbReference type="InterPro" id="IPR006674">
    <property type="entry name" value="HD_domain"/>
</dbReference>
<dbReference type="OrthoDB" id="9804747at2"/>
<dbReference type="Pfam" id="PF13487">
    <property type="entry name" value="HD_5"/>
    <property type="match status" value="1"/>
</dbReference>
<dbReference type="Proteomes" id="UP000095350">
    <property type="component" value="Unassembled WGS sequence"/>
</dbReference>
<dbReference type="InterPro" id="IPR003607">
    <property type="entry name" value="HD/PDEase_dom"/>
</dbReference>
<keyword evidence="3" id="KW-0378">Hydrolase</keyword>
<dbReference type="EMBL" id="CYXZ01000014">
    <property type="protein sequence ID" value="CUN12411.1"/>
    <property type="molecule type" value="Genomic_DNA"/>
</dbReference>
<dbReference type="SMART" id="SM00471">
    <property type="entry name" value="HDc"/>
    <property type="match status" value="1"/>
</dbReference>
<dbReference type="AlphaFoldDB" id="A0A173UBT7"/>
<dbReference type="PaxDb" id="166486-ERS852572_02022"/>
<dbReference type="CDD" id="cd00077">
    <property type="entry name" value="HDc"/>
    <property type="match status" value="1"/>
</dbReference>
<gene>
    <name evidence="3" type="primary">rpfG_4</name>
    <name evidence="3" type="ORF">ERS852572_02022</name>
    <name evidence="4" type="ORF">GMD50_06315</name>
</gene>
<name>A0A173UBT7_9FIRM</name>
<feature type="domain" description="HD" evidence="1">
    <location>
        <begin position="148"/>
        <end position="270"/>
    </location>
</feature>
<dbReference type="InterPro" id="IPR006675">
    <property type="entry name" value="HDIG_dom"/>
</dbReference>
<evidence type="ECO:0000313" key="4">
    <source>
        <dbReference type="EMBL" id="MTR84680.1"/>
    </source>
</evidence>
<dbReference type="InterPro" id="IPR037522">
    <property type="entry name" value="HD_GYP_dom"/>
</dbReference>
<organism evidence="3 5">
    <name type="scientific">Roseburia intestinalis</name>
    <dbReference type="NCBI Taxonomy" id="166486"/>
    <lineage>
        <taxon>Bacteria</taxon>
        <taxon>Bacillati</taxon>
        <taxon>Bacillota</taxon>
        <taxon>Clostridia</taxon>
        <taxon>Lachnospirales</taxon>
        <taxon>Lachnospiraceae</taxon>
        <taxon>Roseburia</taxon>
    </lineage>
</organism>
<evidence type="ECO:0000259" key="2">
    <source>
        <dbReference type="PROSITE" id="PS51832"/>
    </source>
</evidence>
<evidence type="ECO:0000259" key="1">
    <source>
        <dbReference type="PROSITE" id="PS51831"/>
    </source>
</evidence>
<protein>
    <submittedName>
        <fullName evidence="3">Cyclic di-GMP phosphodiesterase response regulator RpfG</fullName>
        <ecNumber evidence="3">3.1.4.52</ecNumber>
    </submittedName>
    <submittedName>
        <fullName evidence="4">HD domain-containing protein</fullName>
    </submittedName>
</protein>
<sequence length="363" mass="41507">MGFFMKKVTVNKLEPGMVTAEQILTKNGQMIVDKGVTLTRPLIMRLSFYCVLEVCIEDPDEPKDPETPHFIPAYSQKVKASKEFQTFQFDHSFVLNSLKSSMEGYVFHNQPLDTDDLLEQTVKLFNSCKTSLELFDMLHNMRAYDDSTYAHSLNVALICRRIGKWLKVDAATLDTLTLCGLLHDIGKLKIPDEILNKPDKYTDEEFDLVKRHTKFGYELLKTLNIDPHIKKAALLHHERCDGSGYPLKATQKDLDDFSMVVAIADVYDAMTAARSYRAPLCPFQVIERFEQEGLQKYKPKFILTFLQHIASTYQNNRVLLSNGQSANIVMLNQQHLARPIVQLNDNSCIDLSTRLDLHIQSIL</sequence>
<dbReference type="STRING" id="166486.ERS852572_02022"/>
<dbReference type="GO" id="GO:0071111">
    <property type="term" value="F:cyclic-guanylate-specific phosphodiesterase activity"/>
    <property type="evidence" value="ECO:0007669"/>
    <property type="project" value="UniProtKB-EC"/>
</dbReference>
<dbReference type="PROSITE" id="PS51831">
    <property type="entry name" value="HD"/>
    <property type="match status" value="1"/>
</dbReference>
<dbReference type="NCBIfam" id="TIGR00277">
    <property type="entry name" value="HDIG"/>
    <property type="match status" value="1"/>
</dbReference>